<evidence type="ECO:0000256" key="9">
    <source>
        <dbReference type="ARBA" id="ARBA00038011"/>
    </source>
</evidence>
<feature type="compositionally biased region" description="Gly residues" evidence="12">
    <location>
        <begin position="48"/>
        <end position="57"/>
    </location>
</feature>
<evidence type="ECO:0000256" key="8">
    <source>
        <dbReference type="ARBA" id="ARBA00037180"/>
    </source>
</evidence>
<dbReference type="InterPro" id="IPR049048">
    <property type="entry name" value="REST_helical"/>
</dbReference>
<dbReference type="FunFam" id="1.20.58.1880:FF:000001">
    <property type="entry name" value="REST corepressor 1"/>
    <property type="match status" value="1"/>
</dbReference>
<dbReference type="SMART" id="SM01189">
    <property type="entry name" value="ELM2"/>
    <property type="match status" value="1"/>
</dbReference>
<evidence type="ECO:0000256" key="2">
    <source>
        <dbReference type="ARBA" id="ARBA00022491"/>
    </source>
</evidence>
<comment type="similarity">
    <text evidence="9">Belongs to the CoREST family.</text>
</comment>
<keyword evidence="6" id="KW-0804">Transcription</keyword>
<name>A0A811Y1R8_NYCPR</name>
<dbReference type="SUPFAM" id="SSF46689">
    <property type="entry name" value="Homeodomain-like"/>
    <property type="match status" value="2"/>
</dbReference>
<evidence type="ECO:0000256" key="5">
    <source>
        <dbReference type="ARBA" id="ARBA00023054"/>
    </source>
</evidence>
<feature type="domain" description="SANT" evidence="14">
    <location>
        <begin position="310"/>
        <end position="361"/>
    </location>
</feature>
<proteinExistence type="inferred from homology"/>
<dbReference type="PROSITE" id="PS51156">
    <property type="entry name" value="ELM2"/>
    <property type="match status" value="1"/>
</dbReference>
<feature type="domain" description="ELM2" evidence="13">
    <location>
        <begin position="224"/>
        <end position="309"/>
    </location>
</feature>
<organism evidence="15 16">
    <name type="scientific">Nyctereutes procyonoides</name>
    <name type="common">Raccoon dog</name>
    <name type="synonym">Canis procyonoides</name>
    <dbReference type="NCBI Taxonomy" id="34880"/>
    <lineage>
        <taxon>Eukaryota</taxon>
        <taxon>Metazoa</taxon>
        <taxon>Chordata</taxon>
        <taxon>Craniata</taxon>
        <taxon>Vertebrata</taxon>
        <taxon>Euteleostomi</taxon>
        <taxon>Mammalia</taxon>
        <taxon>Eutheria</taxon>
        <taxon>Laurasiatheria</taxon>
        <taxon>Carnivora</taxon>
        <taxon>Caniformia</taxon>
        <taxon>Canidae</taxon>
        <taxon>Nyctereutes</taxon>
    </lineage>
</organism>
<feature type="compositionally biased region" description="Low complexity" evidence="12">
    <location>
        <begin position="164"/>
        <end position="210"/>
    </location>
</feature>
<evidence type="ECO:0000256" key="11">
    <source>
        <dbReference type="SAM" id="Coils"/>
    </source>
</evidence>
<dbReference type="PANTHER" id="PTHR16089">
    <property type="entry name" value="REST COREPRESSOR COREST PROTEIN-RELATED"/>
    <property type="match status" value="1"/>
</dbReference>
<feature type="compositionally biased region" description="Basic and acidic residues" evidence="12">
    <location>
        <begin position="136"/>
        <end position="156"/>
    </location>
</feature>
<dbReference type="InterPro" id="IPR017884">
    <property type="entry name" value="SANT_dom"/>
</dbReference>
<dbReference type="SMART" id="SM00717">
    <property type="entry name" value="SANT"/>
    <property type="match status" value="2"/>
</dbReference>
<dbReference type="GO" id="GO:0005667">
    <property type="term" value="C:transcription regulator complex"/>
    <property type="evidence" value="ECO:0007669"/>
    <property type="project" value="TreeGrafter"/>
</dbReference>
<evidence type="ECO:0000256" key="6">
    <source>
        <dbReference type="ARBA" id="ARBA00023163"/>
    </source>
</evidence>
<dbReference type="FunFam" id="4.10.1240.50:FF:000002">
    <property type="entry name" value="REST corepressor isoform X1"/>
    <property type="match status" value="1"/>
</dbReference>
<dbReference type="AlphaFoldDB" id="A0A811Y1R8"/>
<accession>A0A811Y1R8</accession>
<evidence type="ECO:0000256" key="4">
    <source>
        <dbReference type="ARBA" id="ARBA00023015"/>
    </source>
</evidence>
<dbReference type="GO" id="GO:0000118">
    <property type="term" value="C:histone deacetylase complex"/>
    <property type="evidence" value="ECO:0007669"/>
    <property type="project" value="TreeGrafter"/>
</dbReference>
<keyword evidence="4" id="KW-0805">Transcription regulation</keyword>
<feature type="region of interest" description="Disordered" evidence="12">
    <location>
        <begin position="567"/>
        <end position="647"/>
    </location>
</feature>
<dbReference type="InterPro" id="IPR009057">
    <property type="entry name" value="Homeodomain-like_sf"/>
</dbReference>
<keyword evidence="2" id="KW-0678">Repressor</keyword>
<keyword evidence="3" id="KW-0677">Repeat</keyword>
<dbReference type="Proteomes" id="UP000645828">
    <property type="component" value="Unassembled WGS sequence"/>
</dbReference>
<feature type="coiled-coil region" evidence="11">
    <location>
        <begin position="464"/>
        <end position="491"/>
    </location>
</feature>
<dbReference type="Pfam" id="PF01448">
    <property type="entry name" value="ELM2"/>
    <property type="match status" value="1"/>
</dbReference>
<dbReference type="Pfam" id="PF20878">
    <property type="entry name" value="REST_helical"/>
    <property type="match status" value="1"/>
</dbReference>
<feature type="compositionally biased region" description="Basic residues" evidence="12">
    <location>
        <begin position="428"/>
        <end position="440"/>
    </location>
</feature>
<gene>
    <name evidence="15" type="ORF">NYPRO_LOCUS2937</name>
</gene>
<dbReference type="Gene3D" id="4.10.1240.50">
    <property type="match status" value="1"/>
</dbReference>
<dbReference type="InterPro" id="IPR000949">
    <property type="entry name" value="ELM2_dom"/>
</dbReference>
<evidence type="ECO:0000313" key="16">
    <source>
        <dbReference type="Proteomes" id="UP000645828"/>
    </source>
</evidence>
<feature type="region of interest" description="Disordered" evidence="12">
    <location>
        <begin position="364"/>
        <end position="443"/>
    </location>
</feature>
<keyword evidence="5 11" id="KW-0175">Coiled coil</keyword>
<comment type="caution">
    <text evidence="15">The sequence shown here is derived from an EMBL/GenBank/DDBJ whole genome shotgun (WGS) entry which is preliminary data.</text>
</comment>
<evidence type="ECO:0000256" key="10">
    <source>
        <dbReference type="ARBA" id="ARBA00040517"/>
    </source>
</evidence>
<comment type="subcellular location">
    <subcellularLocation>
        <location evidence="1">Nucleus</location>
    </subcellularLocation>
</comment>
<sequence length="647" mass="68922">MEGKAGLHPGGRAGGPRAPGAGGGNPSPLVCGAGGRVGGADPRVLLGGLRGLPGGKSGSPRGPAEGRALHPGPDPTPWRSSPGPRPRPPGPPSHPRARCSAGGGIGWGRGAEAAAGTTSLPAASLCARGASGGGERASEQQPERGGESERAGEGARRRPRLCSARLPATLLGAPRRARRPAAAAAAAATATAGAPPPAVAGRGPVGTGVPSRGPGHPGATERYSMIRVGTNYQAVIPECKPESPARYSNKELKGMLVWSPNHCVSDAKLDKYIAMAKEKHGYNIEQALGMLLWHKHDVEKSLADLANFTPFPDEWTVEDKVLFEQAFGFHGKCFQRIQQMLPDKLIPSLVKYYYSWKKTRSRTSVMDRQARRLGGRKDKEDSDELEEGRGAVSEGEPDAGDPKREPLPSRPLNTRPGPGKKEAQGSQYRHHPLRTRRRPPKGMYLSPEGLTAVSGSPDLANLTLRGLDSQLISLKRQVQSMKQTNSSLRQALEGGIDPLRPPEANTKFNSRWTTDEQLLAVQAIRRYGKDFGAIAEVIGNKTLTQVKTFFVSYRRRFNLEEVLQEWEAEQDGAPGAPVPMEESRRGASLPASALEEDDEVRAGAASVQDLPPPISQEQKQQRNKLRDAAAATSQAPITSHSHTGQGG</sequence>
<evidence type="ECO:0000256" key="1">
    <source>
        <dbReference type="ARBA" id="ARBA00004123"/>
    </source>
</evidence>
<dbReference type="PANTHER" id="PTHR16089:SF12">
    <property type="entry name" value="REST COREPRESSOR 2"/>
    <property type="match status" value="1"/>
</dbReference>
<dbReference type="GO" id="GO:0006357">
    <property type="term" value="P:regulation of transcription by RNA polymerase II"/>
    <property type="evidence" value="ECO:0007669"/>
    <property type="project" value="TreeGrafter"/>
</dbReference>
<dbReference type="GO" id="GO:0003714">
    <property type="term" value="F:transcription corepressor activity"/>
    <property type="evidence" value="ECO:0007669"/>
    <property type="project" value="TreeGrafter"/>
</dbReference>
<dbReference type="InterPro" id="IPR051066">
    <property type="entry name" value="Trans_reg/Corepressor"/>
</dbReference>
<evidence type="ECO:0000313" key="15">
    <source>
        <dbReference type="EMBL" id="CAD7670142.1"/>
    </source>
</evidence>
<evidence type="ECO:0000256" key="7">
    <source>
        <dbReference type="ARBA" id="ARBA00023242"/>
    </source>
</evidence>
<keyword evidence="16" id="KW-1185">Reference proteome</keyword>
<evidence type="ECO:0000259" key="14">
    <source>
        <dbReference type="PROSITE" id="PS51293"/>
    </source>
</evidence>
<reference evidence="15" key="1">
    <citation type="submission" date="2020-12" db="EMBL/GenBank/DDBJ databases">
        <authorList>
            <consortium name="Molecular Ecology Group"/>
        </authorList>
    </citation>
    <scope>NUCLEOTIDE SEQUENCE</scope>
    <source>
        <strain evidence="15">TBG_1078</strain>
    </source>
</reference>
<feature type="domain" description="SANT" evidence="14">
    <location>
        <begin position="507"/>
        <end position="558"/>
    </location>
</feature>
<dbReference type="Pfam" id="PF00249">
    <property type="entry name" value="Myb_DNA-binding"/>
    <property type="match status" value="1"/>
</dbReference>
<dbReference type="CDD" id="cd00167">
    <property type="entry name" value="SANT"/>
    <property type="match status" value="1"/>
</dbReference>
<dbReference type="PROSITE" id="PS51293">
    <property type="entry name" value="SANT"/>
    <property type="match status" value="2"/>
</dbReference>
<protein>
    <recommendedName>
        <fullName evidence="10">REST corepressor 2</fullName>
    </recommendedName>
</protein>
<dbReference type="EMBL" id="CAJHUB010000654">
    <property type="protein sequence ID" value="CAD7670142.1"/>
    <property type="molecule type" value="Genomic_DNA"/>
</dbReference>
<feature type="compositionally biased region" description="Polar residues" evidence="12">
    <location>
        <begin position="631"/>
        <end position="647"/>
    </location>
</feature>
<evidence type="ECO:0000256" key="3">
    <source>
        <dbReference type="ARBA" id="ARBA00022737"/>
    </source>
</evidence>
<feature type="compositionally biased region" description="Pro residues" evidence="12">
    <location>
        <begin position="83"/>
        <end position="94"/>
    </location>
</feature>
<dbReference type="InterPro" id="IPR001005">
    <property type="entry name" value="SANT/Myb"/>
</dbReference>
<comment type="function">
    <text evidence="8">May act as a component of a corepressor complex that represses transcription.</text>
</comment>
<dbReference type="Gene3D" id="1.20.58.1880">
    <property type="match status" value="1"/>
</dbReference>
<feature type="region of interest" description="Disordered" evidence="12">
    <location>
        <begin position="1"/>
        <end position="221"/>
    </location>
</feature>
<dbReference type="Gene3D" id="1.10.10.60">
    <property type="entry name" value="Homeodomain-like"/>
    <property type="match status" value="1"/>
</dbReference>
<evidence type="ECO:0000259" key="13">
    <source>
        <dbReference type="PROSITE" id="PS51156"/>
    </source>
</evidence>
<evidence type="ECO:0000256" key="12">
    <source>
        <dbReference type="SAM" id="MobiDB-lite"/>
    </source>
</evidence>
<dbReference type="FunFam" id="1.10.10.60:FF:000033">
    <property type="entry name" value="REST corepressor 3"/>
    <property type="match status" value="1"/>
</dbReference>
<keyword evidence="7" id="KW-0539">Nucleus</keyword>